<keyword evidence="1" id="KW-1133">Transmembrane helix</keyword>
<comment type="caution">
    <text evidence="2">The sequence shown here is derived from an EMBL/GenBank/DDBJ whole genome shotgun (WGS) entry which is preliminary data.</text>
</comment>
<accession>A0A5J5IGW7</accession>
<keyword evidence="1" id="KW-0472">Membrane</keyword>
<dbReference type="Proteomes" id="UP000326903">
    <property type="component" value="Unassembled WGS sequence"/>
</dbReference>
<dbReference type="EMBL" id="VYQF01000005">
    <property type="protein sequence ID" value="KAA9037656.1"/>
    <property type="molecule type" value="Genomic_DNA"/>
</dbReference>
<sequence>MDDELLNILSNSNKDIDNQKLMDYVSDKLSQQEKHEFEKNIADSEMLNDVVEGLEKFKNKKEVSALVEQLNVSLKKQLEKKKAKKLKREIKNLNWLYFSIILILIIILIGFILIKKHLESERDQIKIPAKKETTIIIK</sequence>
<protein>
    <submittedName>
        <fullName evidence="2">Uncharacterized protein</fullName>
    </submittedName>
</protein>
<reference evidence="2 3" key="1">
    <citation type="submission" date="2019-09" db="EMBL/GenBank/DDBJ databases">
        <title>Draft genome sequence of Ginsengibacter sp. BR5-29.</title>
        <authorList>
            <person name="Im W.-T."/>
        </authorList>
    </citation>
    <scope>NUCLEOTIDE SEQUENCE [LARGE SCALE GENOMIC DNA]</scope>
    <source>
        <strain evidence="2 3">BR5-29</strain>
    </source>
</reference>
<evidence type="ECO:0000313" key="2">
    <source>
        <dbReference type="EMBL" id="KAA9037656.1"/>
    </source>
</evidence>
<feature type="transmembrane region" description="Helical" evidence="1">
    <location>
        <begin position="95"/>
        <end position="114"/>
    </location>
</feature>
<dbReference type="AlphaFoldDB" id="A0A5J5IGW7"/>
<dbReference type="RefSeq" id="WP_150415891.1">
    <property type="nucleotide sequence ID" value="NZ_VYQF01000005.1"/>
</dbReference>
<evidence type="ECO:0000313" key="3">
    <source>
        <dbReference type="Proteomes" id="UP000326903"/>
    </source>
</evidence>
<name>A0A5J5IGW7_9BACT</name>
<gene>
    <name evidence="2" type="ORF">FW778_16310</name>
</gene>
<organism evidence="2 3">
    <name type="scientific">Ginsengibacter hankyongi</name>
    <dbReference type="NCBI Taxonomy" id="2607284"/>
    <lineage>
        <taxon>Bacteria</taxon>
        <taxon>Pseudomonadati</taxon>
        <taxon>Bacteroidota</taxon>
        <taxon>Chitinophagia</taxon>
        <taxon>Chitinophagales</taxon>
        <taxon>Chitinophagaceae</taxon>
        <taxon>Ginsengibacter</taxon>
    </lineage>
</organism>
<keyword evidence="1" id="KW-0812">Transmembrane</keyword>
<keyword evidence="3" id="KW-1185">Reference proteome</keyword>
<evidence type="ECO:0000256" key="1">
    <source>
        <dbReference type="SAM" id="Phobius"/>
    </source>
</evidence>
<proteinExistence type="predicted"/>